<protein>
    <recommendedName>
        <fullName evidence="1">Putative plant transposon protein domain-containing protein</fullName>
    </recommendedName>
</protein>
<dbReference type="AlphaFoldDB" id="A0A9J5WXC5"/>
<evidence type="ECO:0000313" key="2">
    <source>
        <dbReference type="EMBL" id="KAG5580451.1"/>
    </source>
</evidence>
<organism evidence="2 3">
    <name type="scientific">Solanum commersonii</name>
    <name type="common">Commerson's wild potato</name>
    <name type="synonym">Commerson's nightshade</name>
    <dbReference type="NCBI Taxonomy" id="4109"/>
    <lineage>
        <taxon>Eukaryota</taxon>
        <taxon>Viridiplantae</taxon>
        <taxon>Streptophyta</taxon>
        <taxon>Embryophyta</taxon>
        <taxon>Tracheophyta</taxon>
        <taxon>Spermatophyta</taxon>
        <taxon>Magnoliopsida</taxon>
        <taxon>eudicotyledons</taxon>
        <taxon>Gunneridae</taxon>
        <taxon>Pentapetalae</taxon>
        <taxon>asterids</taxon>
        <taxon>lamiids</taxon>
        <taxon>Solanales</taxon>
        <taxon>Solanaceae</taxon>
        <taxon>Solanoideae</taxon>
        <taxon>Solaneae</taxon>
        <taxon>Solanum</taxon>
    </lineage>
</organism>
<dbReference type="PANTHER" id="PTHR33180:SF31">
    <property type="entry name" value="POLYPROTEIN PROTEIN"/>
    <property type="match status" value="1"/>
</dbReference>
<proteinExistence type="predicted"/>
<evidence type="ECO:0000313" key="3">
    <source>
        <dbReference type="Proteomes" id="UP000824120"/>
    </source>
</evidence>
<dbReference type="OrthoDB" id="1306244at2759"/>
<reference evidence="2 3" key="1">
    <citation type="submission" date="2020-09" db="EMBL/GenBank/DDBJ databases">
        <title>De no assembly of potato wild relative species, Solanum commersonii.</title>
        <authorList>
            <person name="Cho K."/>
        </authorList>
    </citation>
    <scope>NUCLEOTIDE SEQUENCE [LARGE SCALE GENOMIC DNA]</scope>
    <source>
        <strain evidence="2">LZ3.2</strain>
        <tissue evidence="2">Leaf</tissue>
    </source>
</reference>
<comment type="caution">
    <text evidence="2">The sequence shown here is derived from an EMBL/GenBank/DDBJ whole genome shotgun (WGS) entry which is preliminary data.</text>
</comment>
<dbReference type="Pfam" id="PF20167">
    <property type="entry name" value="Transposase_32"/>
    <property type="match status" value="1"/>
</dbReference>
<feature type="domain" description="Putative plant transposon protein" evidence="1">
    <location>
        <begin position="2"/>
        <end position="138"/>
    </location>
</feature>
<dbReference type="EMBL" id="JACXVP010000010">
    <property type="protein sequence ID" value="KAG5580451.1"/>
    <property type="molecule type" value="Genomic_DNA"/>
</dbReference>
<dbReference type="InterPro" id="IPR046796">
    <property type="entry name" value="Transposase_32_dom"/>
</dbReference>
<keyword evidence="3" id="KW-1185">Reference proteome</keyword>
<dbReference type="Proteomes" id="UP000824120">
    <property type="component" value="Chromosome 10"/>
</dbReference>
<sequence>VTRPRGPYIPTWVWEFYESYNELVTKGKKKASAFRPVKSVVVRGKEVRCNNYYINVVLDRGWIEAGVPIKKKDLNIEAQYWFGYIRSSIIPSQNESILHHSKTACLGSIIAQKSISLRLIIEHEMAIGPKIANHPFPSQVPLDEKRDIEVTPTSSTDIQPIGVDYTRDKASRRIEALVDTIIEVEVMSIPVEVALPIPASGPSGPMFYHCLPTFYFRYHYLEPLDHSSHALQEGAPSPFYRCAGFWPRGGGITTEVTTLKVEITQLRKDVDHLKSTNFTSLFKSAEALEILGAHVPASYDMPHATTRDEIIEDVAVVELEK</sequence>
<feature type="non-terminal residue" evidence="2">
    <location>
        <position position="1"/>
    </location>
</feature>
<accession>A0A9J5WXC5</accession>
<name>A0A9J5WXC5_SOLCO</name>
<evidence type="ECO:0000259" key="1">
    <source>
        <dbReference type="Pfam" id="PF20167"/>
    </source>
</evidence>
<dbReference type="PANTHER" id="PTHR33180">
    <property type="entry name" value="PHOTOSYSTEM II CP43 REACTION CENTER PROTEIN"/>
    <property type="match status" value="1"/>
</dbReference>
<gene>
    <name evidence="2" type="ORF">H5410_051078</name>
</gene>